<keyword evidence="8" id="KW-0812">Transmembrane</keyword>
<proteinExistence type="inferred from homology"/>
<dbReference type="Proteomes" id="UP000825935">
    <property type="component" value="Chromosome 4"/>
</dbReference>
<comment type="similarity">
    <text evidence="4">Belongs to the glycosyltransferase 2 family.</text>
</comment>
<keyword evidence="11" id="KW-0732">Signal</keyword>
<evidence type="ECO:0000256" key="2">
    <source>
        <dbReference type="ARBA" id="ARBA00004760"/>
    </source>
</evidence>
<dbReference type="GO" id="GO:0008120">
    <property type="term" value="F:ceramide glucosyltransferase activity"/>
    <property type="evidence" value="ECO:0007669"/>
    <property type="project" value="UniProtKB-EC"/>
</dbReference>
<keyword evidence="6" id="KW-0328">Glycosyltransferase</keyword>
<evidence type="ECO:0000256" key="1">
    <source>
        <dbReference type="ARBA" id="ARBA00004141"/>
    </source>
</evidence>
<evidence type="ECO:0000256" key="4">
    <source>
        <dbReference type="ARBA" id="ARBA00006739"/>
    </source>
</evidence>
<evidence type="ECO:0000313" key="13">
    <source>
        <dbReference type="Proteomes" id="UP000825935"/>
    </source>
</evidence>
<keyword evidence="13" id="KW-1185">Reference proteome</keyword>
<protein>
    <recommendedName>
        <fullName evidence="5">ceramide glucosyltransferase</fullName>
        <ecNumber evidence="5">2.4.1.80</ecNumber>
    </recommendedName>
</protein>
<sequence length="449" mass="49617">MSHLVLLLLQRLDVWLVWASSLCLHPLALAIQLQGSIICLGLALGWAFAAIVRNKELIRIKDGEQSGHSFSFLYSDMNDLEHSVQAKLPRVTIIMPIKGVSEHSESNWRSQLISLYGGPTEFLFVVESKDDPAFKAVSELLLDLQDQVNAKAIVAGFSTTCSQKIHNQLAGISAMHEETKYVLFLDDDVRLHPGTIGALVTCMEQNPKIFILTGYPFDIPSGSLGSYCMFEYHMPCSMGFATGGRTFFLWGGCMMMHADDFRKDRYGMVTGLRHGGYSDDMTLAAVAGANKRLISSPPVAIFFHPLVLELSKEADFCVGVIQLLCELADEPSSVLLSLLVVVELCFTLCDVCSSTVNLSETSFRQHICQTQLSYEWPCVCMLPLCMCDDRDGFTEAFVKGGDRARKRIVTGAETLFNPVLQLVSGILGAYCRQFSIPSISCLFSCYPVH</sequence>
<dbReference type="InterPro" id="IPR025993">
    <property type="entry name" value="Ceramide_glucosylTrfase"/>
</dbReference>
<dbReference type="PANTHER" id="PTHR12726">
    <property type="entry name" value="CERAMIDE GLUCOSYLTRANSFERASE"/>
    <property type="match status" value="1"/>
</dbReference>
<dbReference type="EC" id="2.4.1.80" evidence="5"/>
<gene>
    <name evidence="12" type="ORF">KP509_04G090400</name>
</gene>
<evidence type="ECO:0000256" key="5">
    <source>
        <dbReference type="ARBA" id="ARBA00012699"/>
    </source>
</evidence>
<dbReference type="Gene3D" id="3.90.550.10">
    <property type="entry name" value="Spore Coat Polysaccharide Biosynthesis Protein SpsA, Chain A"/>
    <property type="match status" value="1"/>
</dbReference>
<reference evidence="12" key="1">
    <citation type="submission" date="2021-08" db="EMBL/GenBank/DDBJ databases">
        <title>WGS assembly of Ceratopteris richardii.</title>
        <authorList>
            <person name="Marchant D.B."/>
            <person name="Chen G."/>
            <person name="Jenkins J."/>
            <person name="Shu S."/>
            <person name="Leebens-Mack J."/>
            <person name="Grimwood J."/>
            <person name="Schmutz J."/>
            <person name="Soltis P."/>
            <person name="Soltis D."/>
            <person name="Chen Z.-H."/>
        </authorList>
    </citation>
    <scope>NUCLEOTIDE SEQUENCE</scope>
    <source>
        <strain evidence="12">Whitten #5841</strain>
        <tissue evidence="12">Leaf</tissue>
    </source>
</reference>
<evidence type="ECO:0000256" key="9">
    <source>
        <dbReference type="ARBA" id="ARBA00022989"/>
    </source>
</evidence>
<evidence type="ECO:0000256" key="3">
    <source>
        <dbReference type="ARBA" id="ARBA00004991"/>
    </source>
</evidence>
<evidence type="ECO:0000256" key="8">
    <source>
        <dbReference type="ARBA" id="ARBA00022692"/>
    </source>
</evidence>
<dbReference type="GO" id="GO:0016020">
    <property type="term" value="C:membrane"/>
    <property type="evidence" value="ECO:0007669"/>
    <property type="project" value="UniProtKB-SubCell"/>
</dbReference>
<dbReference type="OrthoDB" id="1483400at2759"/>
<evidence type="ECO:0000256" key="7">
    <source>
        <dbReference type="ARBA" id="ARBA00022679"/>
    </source>
</evidence>
<comment type="pathway">
    <text evidence="3">Sphingolipid metabolism.</text>
</comment>
<dbReference type="GO" id="GO:0006679">
    <property type="term" value="P:glucosylceramide biosynthetic process"/>
    <property type="evidence" value="ECO:0007669"/>
    <property type="project" value="TreeGrafter"/>
</dbReference>
<evidence type="ECO:0000256" key="11">
    <source>
        <dbReference type="SAM" id="SignalP"/>
    </source>
</evidence>
<keyword evidence="7" id="KW-0808">Transferase</keyword>
<dbReference type="AlphaFoldDB" id="A0A8T2UXW6"/>
<organism evidence="12 13">
    <name type="scientific">Ceratopteris richardii</name>
    <name type="common">Triangle waterfern</name>
    <dbReference type="NCBI Taxonomy" id="49495"/>
    <lineage>
        <taxon>Eukaryota</taxon>
        <taxon>Viridiplantae</taxon>
        <taxon>Streptophyta</taxon>
        <taxon>Embryophyta</taxon>
        <taxon>Tracheophyta</taxon>
        <taxon>Polypodiopsida</taxon>
        <taxon>Polypodiidae</taxon>
        <taxon>Polypodiales</taxon>
        <taxon>Pteridineae</taxon>
        <taxon>Pteridaceae</taxon>
        <taxon>Parkerioideae</taxon>
        <taxon>Ceratopteris</taxon>
    </lineage>
</organism>
<evidence type="ECO:0000256" key="6">
    <source>
        <dbReference type="ARBA" id="ARBA00022676"/>
    </source>
</evidence>
<evidence type="ECO:0000313" key="12">
    <source>
        <dbReference type="EMBL" id="KAH7440082.1"/>
    </source>
</evidence>
<feature type="chain" id="PRO_5035846888" description="ceramide glucosyltransferase" evidence="11">
    <location>
        <begin position="20"/>
        <end position="449"/>
    </location>
</feature>
<evidence type="ECO:0000256" key="10">
    <source>
        <dbReference type="ARBA" id="ARBA00023136"/>
    </source>
</evidence>
<dbReference type="InterPro" id="IPR029044">
    <property type="entry name" value="Nucleotide-diphossugar_trans"/>
</dbReference>
<dbReference type="Pfam" id="PF13506">
    <property type="entry name" value="Glyco_transf_21"/>
    <property type="match status" value="1"/>
</dbReference>
<dbReference type="EMBL" id="CM035409">
    <property type="protein sequence ID" value="KAH7440082.1"/>
    <property type="molecule type" value="Genomic_DNA"/>
</dbReference>
<dbReference type="FunFam" id="3.90.550.10:FF:000086">
    <property type="entry name" value="Putative ceramide glucosyltransferase"/>
    <property type="match status" value="1"/>
</dbReference>
<comment type="subcellular location">
    <subcellularLocation>
        <location evidence="1">Membrane</location>
        <topology evidence="1">Multi-pass membrane protein</topology>
    </subcellularLocation>
</comment>
<feature type="signal peptide" evidence="11">
    <location>
        <begin position="1"/>
        <end position="19"/>
    </location>
</feature>
<comment type="caution">
    <text evidence="12">The sequence shown here is derived from an EMBL/GenBank/DDBJ whole genome shotgun (WGS) entry which is preliminary data.</text>
</comment>
<keyword evidence="9" id="KW-1133">Transmembrane helix</keyword>
<comment type="pathway">
    <text evidence="2">Lipid metabolism; sphingolipid metabolism.</text>
</comment>
<dbReference type="PANTHER" id="PTHR12726:SF0">
    <property type="entry name" value="CERAMIDE GLUCOSYLTRANSFERASE"/>
    <property type="match status" value="1"/>
</dbReference>
<dbReference type="SUPFAM" id="SSF53448">
    <property type="entry name" value="Nucleotide-diphospho-sugar transferases"/>
    <property type="match status" value="1"/>
</dbReference>
<accession>A0A8T2UXW6</accession>
<name>A0A8T2UXW6_CERRI</name>
<keyword evidence="10" id="KW-0472">Membrane</keyword>